<sequence>MGKTNPGTFSGFNILLFLIKGLIVRLNTINQIQLYSIQFNQI</sequence>
<accession>U7QP44</accession>
<gene>
    <name evidence="1" type="ORF">M595_0423</name>
</gene>
<name>U7QP44_9CYAN</name>
<dbReference type="AlphaFoldDB" id="U7QP44"/>
<reference evidence="1 2" key="1">
    <citation type="journal article" date="2013" name="Front. Microbiol.">
        <title>Comparative genomic analyses of the cyanobacterium, Lyngbya aestuarii BL J, a powerful hydrogen producer.</title>
        <authorList>
            <person name="Kothari A."/>
            <person name="Vaughn M."/>
            <person name="Garcia-Pichel F."/>
        </authorList>
    </citation>
    <scope>NUCLEOTIDE SEQUENCE [LARGE SCALE GENOMIC DNA]</scope>
    <source>
        <strain evidence="1 2">BL J</strain>
    </source>
</reference>
<keyword evidence="2" id="KW-1185">Reference proteome</keyword>
<dbReference type="EMBL" id="AUZM01000002">
    <property type="protein sequence ID" value="ERT09648.1"/>
    <property type="molecule type" value="Genomic_DNA"/>
</dbReference>
<proteinExistence type="predicted"/>
<evidence type="ECO:0000313" key="1">
    <source>
        <dbReference type="EMBL" id="ERT09648.1"/>
    </source>
</evidence>
<evidence type="ECO:0000313" key="2">
    <source>
        <dbReference type="Proteomes" id="UP000017127"/>
    </source>
</evidence>
<dbReference type="Proteomes" id="UP000017127">
    <property type="component" value="Unassembled WGS sequence"/>
</dbReference>
<organism evidence="1 2">
    <name type="scientific">Lyngbya aestuarii BL J</name>
    <dbReference type="NCBI Taxonomy" id="1348334"/>
    <lineage>
        <taxon>Bacteria</taxon>
        <taxon>Bacillati</taxon>
        <taxon>Cyanobacteriota</taxon>
        <taxon>Cyanophyceae</taxon>
        <taxon>Oscillatoriophycideae</taxon>
        <taxon>Oscillatoriales</taxon>
        <taxon>Microcoleaceae</taxon>
        <taxon>Lyngbya</taxon>
    </lineage>
</organism>
<comment type="caution">
    <text evidence="1">The sequence shown here is derived from an EMBL/GenBank/DDBJ whole genome shotgun (WGS) entry which is preliminary data.</text>
</comment>
<protein>
    <submittedName>
        <fullName evidence="1">Uncharacterized protein</fullName>
    </submittedName>
</protein>